<evidence type="ECO:0000313" key="2">
    <source>
        <dbReference type="Proteomes" id="UP000319148"/>
    </source>
</evidence>
<dbReference type="Gene3D" id="3.30.2310.20">
    <property type="entry name" value="RelE-like"/>
    <property type="match status" value="1"/>
</dbReference>
<sequence>MIRGFKDKQTERIFNRQFTKKLPQDLHRLAYRKLLLIHATADVSELRIPPGNRLEQLKGDRAGQYSIRINDQWRICFVWRDGNAFEVEICDYH</sequence>
<gene>
    <name evidence="1" type="ORF">FIV46_06185</name>
</gene>
<dbReference type="PANTHER" id="PTHR40266:SF2">
    <property type="entry name" value="TOXIN HIGB-1"/>
    <property type="match status" value="1"/>
</dbReference>
<dbReference type="RefSeq" id="WP_139939524.1">
    <property type="nucleotide sequence ID" value="NZ_JBHSYP010000003.1"/>
</dbReference>
<dbReference type="Proteomes" id="UP000319148">
    <property type="component" value="Unassembled WGS sequence"/>
</dbReference>
<name>A0A501PP81_9PROT</name>
<dbReference type="EMBL" id="VFIY01000005">
    <property type="protein sequence ID" value="TPD61794.1"/>
    <property type="molecule type" value="Genomic_DNA"/>
</dbReference>
<evidence type="ECO:0000313" key="1">
    <source>
        <dbReference type="EMBL" id="TPD61794.1"/>
    </source>
</evidence>
<reference evidence="2" key="1">
    <citation type="submission" date="2019-06" db="EMBL/GenBank/DDBJ databases">
        <title>The complete genome of Emcibacter congregatus ZYLT.</title>
        <authorList>
            <person name="Zhao Z."/>
        </authorList>
    </citation>
    <scope>NUCLEOTIDE SEQUENCE [LARGE SCALE GENOMIC DNA]</scope>
    <source>
        <strain evidence="2">MCCC 1A06723</strain>
    </source>
</reference>
<dbReference type="InterPro" id="IPR035093">
    <property type="entry name" value="RelE/ParE_toxin_dom_sf"/>
</dbReference>
<proteinExistence type="predicted"/>
<protein>
    <submittedName>
        <fullName evidence="1">Type II toxin-antitoxin system RelE/ParE family toxin</fullName>
    </submittedName>
</protein>
<dbReference type="AlphaFoldDB" id="A0A501PP81"/>
<dbReference type="Pfam" id="PF05015">
    <property type="entry name" value="HigB-like_toxin"/>
    <property type="match status" value="1"/>
</dbReference>
<dbReference type="PANTHER" id="PTHR40266">
    <property type="entry name" value="TOXIN HIGB-1"/>
    <property type="match status" value="1"/>
</dbReference>
<dbReference type="SUPFAM" id="SSF143011">
    <property type="entry name" value="RelE-like"/>
    <property type="match status" value="1"/>
</dbReference>
<dbReference type="InterPro" id="IPR007711">
    <property type="entry name" value="HigB-1"/>
</dbReference>
<keyword evidence="2" id="KW-1185">Reference proteome</keyword>
<accession>A0A501PP81</accession>
<comment type="caution">
    <text evidence="1">The sequence shown here is derived from an EMBL/GenBank/DDBJ whole genome shotgun (WGS) entry which is preliminary data.</text>
</comment>
<dbReference type="OrthoDB" id="9801102at2"/>
<organism evidence="1 2">
    <name type="scientific">Emcibacter nanhaiensis</name>
    <dbReference type="NCBI Taxonomy" id="1505037"/>
    <lineage>
        <taxon>Bacteria</taxon>
        <taxon>Pseudomonadati</taxon>
        <taxon>Pseudomonadota</taxon>
        <taxon>Alphaproteobacteria</taxon>
        <taxon>Emcibacterales</taxon>
        <taxon>Emcibacteraceae</taxon>
        <taxon>Emcibacter</taxon>
    </lineage>
</organism>